<evidence type="ECO:0000256" key="1">
    <source>
        <dbReference type="ARBA" id="ARBA00001164"/>
    </source>
</evidence>
<evidence type="ECO:0000256" key="3">
    <source>
        <dbReference type="ARBA" id="ARBA00012572"/>
    </source>
</evidence>
<keyword evidence="8 9" id="KW-0413">Isomerase</keyword>
<keyword evidence="6 9" id="KW-0822">Tryptophan biosynthesis</keyword>
<comment type="similarity">
    <text evidence="9">Belongs to the TrpF family.</text>
</comment>
<organism evidence="11 12">
    <name type="scientific">Advenella incenata</name>
    <dbReference type="NCBI Taxonomy" id="267800"/>
    <lineage>
        <taxon>Bacteria</taxon>
        <taxon>Pseudomonadati</taxon>
        <taxon>Pseudomonadota</taxon>
        <taxon>Betaproteobacteria</taxon>
        <taxon>Burkholderiales</taxon>
        <taxon>Alcaligenaceae</taxon>
    </lineage>
</organism>
<evidence type="ECO:0000256" key="2">
    <source>
        <dbReference type="ARBA" id="ARBA00004664"/>
    </source>
</evidence>
<keyword evidence="7 9" id="KW-0057">Aromatic amino acid biosynthesis</keyword>
<dbReference type="InterPro" id="IPR013785">
    <property type="entry name" value="Aldolase_TIM"/>
</dbReference>
<proteinExistence type="inferred from homology"/>
<comment type="pathway">
    <text evidence="2 9">Amino-acid biosynthesis; L-tryptophan biosynthesis; L-tryptophan from chorismate: step 3/5.</text>
</comment>
<protein>
    <recommendedName>
        <fullName evidence="4 9">N-(5'-phosphoribosyl)anthranilate isomerase</fullName>
        <shortName evidence="9">PRAI</shortName>
        <ecNumber evidence="3 9">5.3.1.24</ecNumber>
    </recommendedName>
</protein>
<evidence type="ECO:0000313" key="11">
    <source>
        <dbReference type="EMBL" id="RZT92140.1"/>
    </source>
</evidence>
<dbReference type="Proteomes" id="UP000293398">
    <property type="component" value="Unassembled WGS sequence"/>
</dbReference>
<comment type="caution">
    <text evidence="11">The sequence shown here is derived from an EMBL/GenBank/DDBJ whole genome shotgun (WGS) entry which is preliminary data.</text>
</comment>
<sequence>MGLKMRTRVKFCGLSSEKDIHDAVGAGADAIGLVLYEKSKRYVPLAQAAALRRTVPAFVNAVTLTVNADVQAIEQIINRVRPDFIQFHGDETADFCEQFSYPYIRALRVGAPGLASPEEIATAVSGYPNARAFLFDAYSPAYGGAGISFDIGLLTQATQILPAYKIMIAGGLNASNIAALVNSYHPYAVDLSSGIEIAPGEKSAGKMRSFMLALSEADKLHWPVKL</sequence>
<dbReference type="GO" id="GO:0004640">
    <property type="term" value="F:phosphoribosylanthranilate isomerase activity"/>
    <property type="evidence" value="ECO:0007669"/>
    <property type="project" value="UniProtKB-UniRule"/>
</dbReference>
<dbReference type="CDD" id="cd00405">
    <property type="entry name" value="PRAI"/>
    <property type="match status" value="1"/>
</dbReference>
<name>A0A4Q7V9C4_9BURK</name>
<evidence type="ECO:0000256" key="5">
    <source>
        <dbReference type="ARBA" id="ARBA00022605"/>
    </source>
</evidence>
<dbReference type="Pfam" id="PF00697">
    <property type="entry name" value="PRAI"/>
    <property type="match status" value="1"/>
</dbReference>
<dbReference type="UniPathway" id="UPA00035">
    <property type="reaction ID" value="UER00042"/>
</dbReference>
<accession>A0A4Q7V9C4</accession>
<comment type="catalytic activity">
    <reaction evidence="1 9">
        <text>N-(5-phospho-beta-D-ribosyl)anthranilate = 1-(2-carboxyphenylamino)-1-deoxy-D-ribulose 5-phosphate</text>
        <dbReference type="Rhea" id="RHEA:21540"/>
        <dbReference type="ChEBI" id="CHEBI:18277"/>
        <dbReference type="ChEBI" id="CHEBI:58613"/>
        <dbReference type="EC" id="5.3.1.24"/>
    </reaction>
</comment>
<dbReference type="SUPFAM" id="SSF51366">
    <property type="entry name" value="Ribulose-phoshate binding barrel"/>
    <property type="match status" value="1"/>
</dbReference>
<gene>
    <name evidence="9" type="primary">trpF</name>
    <name evidence="11" type="ORF">EV681_4048</name>
</gene>
<dbReference type="InterPro" id="IPR001240">
    <property type="entry name" value="PRAI_dom"/>
</dbReference>
<dbReference type="PANTHER" id="PTHR42894:SF1">
    <property type="entry name" value="N-(5'-PHOSPHORIBOSYL)ANTHRANILATE ISOMERASE"/>
    <property type="match status" value="1"/>
</dbReference>
<dbReference type="InterPro" id="IPR044643">
    <property type="entry name" value="TrpF_fam"/>
</dbReference>
<dbReference type="InterPro" id="IPR011060">
    <property type="entry name" value="RibuloseP-bd_barrel"/>
</dbReference>
<evidence type="ECO:0000256" key="4">
    <source>
        <dbReference type="ARBA" id="ARBA00022272"/>
    </source>
</evidence>
<dbReference type="OrthoDB" id="9796196at2"/>
<evidence type="ECO:0000256" key="8">
    <source>
        <dbReference type="ARBA" id="ARBA00023235"/>
    </source>
</evidence>
<feature type="domain" description="N-(5'phosphoribosyl) anthranilate isomerase (PRAI)" evidence="10">
    <location>
        <begin position="10"/>
        <end position="211"/>
    </location>
</feature>
<evidence type="ECO:0000313" key="12">
    <source>
        <dbReference type="Proteomes" id="UP000293398"/>
    </source>
</evidence>
<evidence type="ECO:0000256" key="9">
    <source>
        <dbReference type="HAMAP-Rule" id="MF_00135"/>
    </source>
</evidence>
<keyword evidence="5 9" id="KW-0028">Amino-acid biosynthesis</keyword>
<keyword evidence="12" id="KW-1185">Reference proteome</keyword>
<dbReference type="GO" id="GO:0000162">
    <property type="term" value="P:L-tryptophan biosynthetic process"/>
    <property type="evidence" value="ECO:0007669"/>
    <property type="project" value="UniProtKB-UniRule"/>
</dbReference>
<dbReference type="EC" id="5.3.1.24" evidence="3 9"/>
<dbReference type="AlphaFoldDB" id="A0A4Q7V9C4"/>
<dbReference type="EMBL" id="SHKO01000004">
    <property type="protein sequence ID" value="RZT92140.1"/>
    <property type="molecule type" value="Genomic_DNA"/>
</dbReference>
<evidence type="ECO:0000259" key="10">
    <source>
        <dbReference type="Pfam" id="PF00697"/>
    </source>
</evidence>
<dbReference type="HAMAP" id="MF_00135">
    <property type="entry name" value="PRAI"/>
    <property type="match status" value="1"/>
</dbReference>
<reference evidence="11 12" key="1">
    <citation type="submission" date="2019-02" db="EMBL/GenBank/DDBJ databases">
        <title>Genomic Encyclopedia of Type Strains, Phase IV (KMG-IV): sequencing the most valuable type-strain genomes for metagenomic binning, comparative biology and taxonomic classification.</title>
        <authorList>
            <person name="Goeker M."/>
        </authorList>
    </citation>
    <scope>NUCLEOTIDE SEQUENCE [LARGE SCALE GENOMIC DNA]</scope>
    <source>
        <strain evidence="11 12">DSM 23814</strain>
    </source>
</reference>
<dbReference type="Gene3D" id="3.20.20.70">
    <property type="entry name" value="Aldolase class I"/>
    <property type="match status" value="1"/>
</dbReference>
<evidence type="ECO:0000256" key="7">
    <source>
        <dbReference type="ARBA" id="ARBA00023141"/>
    </source>
</evidence>
<dbReference type="PANTHER" id="PTHR42894">
    <property type="entry name" value="N-(5'-PHOSPHORIBOSYL)ANTHRANILATE ISOMERASE"/>
    <property type="match status" value="1"/>
</dbReference>
<evidence type="ECO:0000256" key="6">
    <source>
        <dbReference type="ARBA" id="ARBA00022822"/>
    </source>
</evidence>